<dbReference type="OrthoDB" id="8117402at2759"/>
<feature type="compositionally biased region" description="Polar residues" evidence="12">
    <location>
        <begin position="49"/>
        <end position="59"/>
    </location>
</feature>
<feature type="domain" description="C2H2-type" evidence="13">
    <location>
        <begin position="458"/>
        <end position="486"/>
    </location>
</feature>
<sequence>MIAYSCVCGFKKYFSTEVLICPVCGGNEFLKLTFNMANPESAIPPQPQPTNSSRKSTNPIGEVKIPAIGNSPCQREELASAKEDIIFPYEDSEVNEFHRNEDFDASNFPNQNILLEQEQLLKHFSKNHTAMITLPPGIQNAWCQTQTSHVQDKEAETPCNFNYIVDPFSASSAKPQHLMNFYHQSSKQEHENQSSMKRMLGKQITVESSKIENQDSPIYFTGSSLIAPESCTSHYLTENVINKKKFRDTNQKGRNSSDLLNKRGNSSNENFLPEDLEKEREISTQKARTSQQQTRIEGGENYRRKLAPTSKKRLKCWKCRKGFRKESELNIHMQNSCEPMQNKRDQCSKEFSHDCRVNDVPEQEAHTSQQQTRIEGRENALRKLAARSKKGFKCWNCGNIFTYVSELHIHMQNPCEPNHGKRIPGELNQYKCGECFEGFSHEWKLKEHLVVHWEETPFECEHCDLAFHRERYLTSHMKKYHEAEMEAYFSKKESKKGFKCWKCRKEFANESELNSHMQNHDKPKQNKSDQCSKEFSHDCRVSDVPEQLTHTSQQQTRIEGGENSLRKGAPTSKKGFKCWKCRKGFKNEPELNIHMQNPCEPILSKPNLVEPNQCEGGGCSEEFSHEWKLKQFLEVHWEIGPFECEHCDFAFNRKENLTSHMKKYHESKMETYSSKQEEKNEFKCGKCSRKFTNESELNDHLQQNSCDPNPFK</sequence>
<feature type="region of interest" description="Disordered" evidence="12">
    <location>
        <begin position="546"/>
        <end position="573"/>
    </location>
</feature>
<evidence type="ECO:0000256" key="1">
    <source>
        <dbReference type="ARBA" id="ARBA00004123"/>
    </source>
</evidence>
<dbReference type="PANTHER" id="PTHR24393:SF15">
    <property type="entry name" value="IP01243P-RELATED"/>
    <property type="match status" value="1"/>
</dbReference>
<feature type="compositionally biased region" description="Polar residues" evidence="12">
    <location>
        <begin position="252"/>
        <end position="270"/>
    </location>
</feature>
<organism evidence="14 15">
    <name type="scientific">Araneus ventricosus</name>
    <name type="common">Orbweaver spider</name>
    <name type="synonym">Epeira ventricosa</name>
    <dbReference type="NCBI Taxonomy" id="182803"/>
    <lineage>
        <taxon>Eukaryota</taxon>
        <taxon>Metazoa</taxon>
        <taxon>Ecdysozoa</taxon>
        <taxon>Arthropoda</taxon>
        <taxon>Chelicerata</taxon>
        <taxon>Arachnida</taxon>
        <taxon>Araneae</taxon>
        <taxon>Araneomorphae</taxon>
        <taxon>Entelegynae</taxon>
        <taxon>Araneoidea</taxon>
        <taxon>Araneidae</taxon>
        <taxon>Araneus</taxon>
    </lineage>
</organism>
<keyword evidence="15" id="KW-1185">Reference proteome</keyword>
<evidence type="ECO:0000256" key="6">
    <source>
        <dbReference type="ARBA" id="ARBA00022833"/>
    </source>
</evidence>
<evidence type="ECO:0000256" key="12">
    <source>
        <dbReference type="SAM" id="MobiDB-lite"/>
    </source>
</evidence>
<feature type="domain" description="C2H2-type" evidence="13">
    <location>
        <begin position="498"/>
        <end position="525"/>
    </location>
</feature>
<dbReference type="GO" id="GO:0005634">
    <property type="term" value="C:nucleus"/>
    <property type="evidence" value="ECO:0007669"/>
    <property type="project" value="UniProtKB-SubCell"/>
</dbReference>
<dbReference type="FunFam" id="3.30.160.60:FF:000065">
    <property type="entry name" value="B-cell CLL/lymphoma 6, member B"/>
    <property type="match status" value="1"/>
</dbReference>
<evidence type="ECO:0000256" key="8">
    <source>
        <dbReference type="ARBA" id="ARBA00023125"/>
    </source>
</evidence>
<proteinExistence type="inferred from homology"/>
<evidence type="ECO:0000256" key="7">
    <source>
        <dbReference type="ARBA" id="ARBA00023015"/>
    </source>
</evidence>
<gene>
    <name evidence="14" type="primary">ZNF90_1</name>
    <name evidence="14" type="ORF">AVEN_77898_1</name>
</gene>
<feature type="domain" description="C2H2-type" evidence="13">
    <location>
        <begin position="642"/>
        <end position="670"/>
    </location>
</feature>
<comment type="similarity">
    <text evidence="2">Belongs to the krueppel C2H2-type zinc-finger protein family.</text>
</comment>
<reference evidence="14 15" key="1">
    <citation type="journal article" date="2019" name="Sci. Rep.">
        <title>Orb-weaving spider Araneus ventricosus genome elucidates the spidroin gene catalogue.</title>
        <authorList>
            <person name="Kono N."/>
            <person name="Nakamura H."/>
            <person name="Ohtoshi R."/>
            <person name="Moran D.A.P."/>
            <person name="Shinohara A."/>
            <person name="Yoshida Y."/>
            <person name="Fujiwara M."/>
            <person name="Mori M."/>
            <person name="Tomita M."/>
            <person name="Arakawa K."/>
        </authorList>
    </citation>
    <scope>NUCLEOTIDE SEQUENCE [LARGE SCALE GENOMIC DNA]</scope>
</reference>
<feature type="domain" description="C2H2-type" evidence="13">
    <location>
        <begin position="430"/>
        <end position="457"/>
    </location>
</feature>
<keyword evidence="3" id="KW-0479">Metal-binding</keyword>
<evidence type="ECO:0000256" key="5">
    <source>
        <dbReference type="ARBA" id="ARBA00022771"/>
    </source>
</evidence>
<evidence type="ECO:0000313" key="14">
    <source>
        <dbReference type="EMBL" id="GBN74553.1"/>
    </source>
</evidence>
<dbReference type="AlphaFoldDB" id="A0A4Y2RFR9"/>
<feature type="compositionally biased region" description="Polar residues" evidence="12">
    <location>
        <begin position="284"/>
        <end position="295"/>
    </location>
</feature>
<dbReference type="SMART" id="SM00355">
    <property type="entry name" value="ZnF_C2H2"/>
    <property type="match status" value="9"/>
</dbReference>
<evidence type="ECO:0000256" key="10">
    <source>
        <dbReference type="ARBA" id="ARBA00023242"/>
    </source>
</evidence>
<comment type="caution">
    <text evidence="14">The sequence shown here is derived from an EMBL/GenBank/DDBJ whole genome shotgun (WGS) entry which is preliminary data.</text>
</comment>
<dbReference type="Proteomes" id="UP000499080">
    <property type="component" value="Unassembled WGS sequence"/>
</dbReference>
<protein>
    <submittedName>
        <fullName evidence="14">Zinc finger protein 90</fullName>
    </submittedName>
</protein>
<dbReference type="Pfam" id="PF00096">
    <property type="entry name" value="zf-C2H2"/>
    <property type="match status" value="4"/>
</dbReference>
<feature type="region of interest" description="Disordered" evidence="12">
    <location>
        <begin position="246"/>
        <end position="306"/>
    </location>
</feature>
<feature type="domain" description="C2H2-type" evidence="13">
    <location>
        <begin position="392"/>
        <end position="424"/>
    </location>
</feature>
<dbReference type="InterPro" id="IPR013087">
    <property type="entry name" value="Znf_C2H2_type"/>
</dbReference>
<dbReference type="GO" id="GO:0001228">
    <property type="term" value="F:DNA-binding transcription activator activity, RNA polymerase II-specific"/>
    <property type="evidence" value="ECO:0007669"/>
    <property type="project" value="TreeGrafter"/>
</dbReference>
<dbReference type="GO" id="GO:0008270">
    <property type="term" value="F:zinc ion binding"/>
    <property type="evidence" value="ECO:0007669"/>
    <property type="project" value="UniProtKB-KW"/>
</dbReference>
<dbReference type="GO" id="GO:0000978">
    <property type="term" value="F:RNA polymerase II cis-regulatory region sequence-specific DNA binding"/>
    <property type="evidence" value="ECO:0007669"/>
    <property type="project" value="TreeGrafter"/>
</dbReference>
<keyword evidence="4" id="KW-0677">Repeat</keyword>
<keyword evidence="9" id="KW-0804">Transcription</keyword>
<name>A0A4Y2RFR9_ARAVE</name>
<evidence type="ECO:0000313" key="15">
    <source>
        <dbReference type="Proteomes" id="UP000499080"/>
    </source>
</evidence>
<keyword evidence="6" id="KW-0862">Zinc</keyword>
<dbReference type="PANTHER" id="PTHR24393">
    <property type="entry name" value="ZINC FINGER PROTEIN"/>
    <property type="match status" value="1"/>
</dbReference>
<dbReference type="PROSITE" id="PS00028">
    <property type="entry name" value="ZINC_FINGER_C2H2_1"/>
    <property type="match status" value="4"/>
</dbReference>
<comment type="subcellular location">
    <subcellularLocation>
        <location evidence="1">Nucleus</location>
    </subcellularLocation>
</comment>
<dbReference type="PROSITE" id="PS50157">
    <property type="entry name" value="ZINC_FINGER_C2H2_2"/>
    <property type="match status" value="6"/>
</dbReference>
<dbReference type="Gene3D" id="3.30.160.60">
    <property type="entry name" value="Classic Zinc Finger"/>
    <property type="match status" value="4"/>
</dbReference>
<feature type="domain" description="C2H2-type" evidence="13">
    <location>
        <begin position="682"/>
        <end position="710"/>
    </location>
</feature>
<dbReference type="InterPro" id="IPR036236">
    <property type="entry name" value="Znf_C2H2_sf"/>
</dbReference>
<accession>A0A4Y2RFR9</accession>
<evidence type="ECO:0000256" key="2">
    <source>
        <dbReference type="ARBA" id="ARBA00006991"/>
    </source>
</evidence>
<feature type="compositionally biased region" description="Basic and acidic residues" evidence="12">
    <location>
        <begin position="518"/>
        <end position="531"/>
    </location>
</feature>
<keyword evidence="7" id="KW-0805">Transcription regulation</keyword>
<feature type="region of interest" description="Disordered" evidence="12">
    <location>
        <begin position="40"/>
        <end position="60"/>
    </location>
</feature>
<dbReference type="EMBL" id="BGPR01016923">
    <property type="protein sequence ID" value="GBN74553.1"/>
    <property type="molecule type" value="Genomic_DNA"/>
</dbReference>
<keyword evidence="10" id="KW-0539">Nucleus</keyword>
<keyword evidence="5 11" id="KW-0863">Zinc-finger</keyword>
<evidence type="ECO:0000256" key="9">
    <source>
        <dbReference type="ARBA" id="ARBA00023163"/>
    </source>
</evidence>
<keyword evidence="8" id="KW-0238">DNA-binding</keyword>
<feature type="region of interest" description="Disordered" evidence="12">
    <location>
        <begin position="512"/>
        <end position="531"/>
    </location>
</feature>
<evidence type="ECO:0000259" key="13">
    <source>
        <dbReference type="PROSITE" id="PS50157"/>
    </source>
</evidence>
<dbReference type="SUPFAM" id="SSF57667">
    <property type="entry name" value="beta-beta-alpha zinc fingers"/>
    <property type="match status" value="3"/>
</dbReference>
<feature type="compositionally biased region" description="Polar residues" evidence="12">
    <location>
        <begin position="548"/>
        <end position="557"/>
    </location>
</feature>
<evidence type="ECO:0000256" key="11">
    <source>
        <dbReference type="PROSITE-ProRule" id="PRU00042"/>
    </source>
</evidence>
<evidence type="ECO:0000256" key="4">
    <source>
        <dbReference type="ARBA" id="ARBA00022737"/>
    </source>
</evidence>
<evidence type="ECO:0000256" key="3">
    <source>
        <dbReference type="ARBA" id="ARBA00022723"/>
    </source>
</evidence>